<dbReference type="Gene3D" id="3.30.200.20">
    <property type="entry name" value="Phosphorylase Kinase, domain 1"/>
    <property type="match status" value="1"/>
</dbReference>
<evidence type="ECO:0000256" key="2">
    <source>
        <dbReference type="ARBA" id="ARBA00022803"/>
    </source>
</evidence>
<proteinExistence type="predicted"/>
<keyword evidence="1" id="KW-0677">Repeat</keyword>
<name>A0A7V0IAV3_DESA2</name>
<dbReference type="Pfam" id="PF13414">
    <property type="entry name" value="TPR_11"/>
    <property type="match status" value="2"/>
</dbReference>
<reference evidence="5" key="1">
    <citation type="journal article" date="2020" name="mSystems">
        <title>Genome- and Community-Level Interaction Insights into Carbon Utilization and Element Cycling Functions of Hydrothermarchaeota in Hydrothermal Sediment.</title>
        <authorList>
            <person name="Zhou Z."/>
            <person name="Liu Y."/>
            <person name="Xu W."/>
            <person name="Pan J."/>
            <person name="Luo Z.H."/>
            <person name="Li M."/>
        </authorList>
    </citation>
    <scope>NUCLEOTIDE SEQUENCE [LARGE SCALE GENOMIC DNA]</scope>
    <source>
        <strain evidence="5">HyVt-113</strain>
    </source>
</reference>
<dbReference type="SUPFAM" id="SSF48452">
    <property type="entry name" value="TPR-like"/>
    <property type="match status" value="1"/>
</dbReference>
<protein>
    <submittedName>
        <fullName evidence="5">Tetratricopeptide repeat protein</fullName>
    </submittedName>
</protein>
<evidence type="ECO:0000256" key="3">
    <source>
        <dbReference type="PROSITE-ProRule" id="PRU00339"/>
    </source>
</evidence>
<accession>A0A7V0IAV3</accession>
<comment type="caution">
    <text evidence="5">The sequence shown here is derived from an EMBL/GenBank/DDBJ whole genome shotgun (WGS) entry which is preliminary data.</text>
</comment>
<evidence type="ECO:0000259" key="4">
    <source>
        <dbReference type="PROSITE" id="PS50011"/>
    </source>
</evidence>
<dbReference type="PROSITE" id="PS50293">
    <property type="entry name" value="TPR_REGION"/>
    <property type="match status" value="4"/>
</dbReference>
<dbReference type="InterPro" id="IPR011009">
    <property type="entry name" value="Kinase-like_dom_sf"/>
</dbReference>
<dbReference type="Gene3D" id="1.25.40.10">
    <property type="entry name" value="Tetratricopeptide repeat domain"/>
    <property type="match status" value="2"/>
</dbReference>
<dbReference type="EMBL" id="DQWQ01000151">
    <property type="protein sequence ID" value="HDD35816.1"/>
    <property type="molecule type" value="Genomic_DNA"/>
</dbReference>
<dbReference type="GO" id="GO:0004672">
    <property type="term" value="F:protein kinase activity"/>
    <property type="evidence" value="ECO:0007669"/>
    <property type="project" value="InterPro"/>
</dbReference>
<evidence type="ECO:0000256" key="1">
    <source>
        <dbReference type="ARBA" id="ARBA00022737"/>
    </source>
</evidence>
<feature type="repeat" description="TPR" evidence="3">
    <location>
        <begin position="369"/>
        <end position="402"/>
    </location>
</feature>
<dbReference type="SMART" id="SM00220">
    <property type="entry name" value="S_TKc"/>
    <property type="match status" value="1"/>
</dbReference>
<dbReference type="InterPro" id="IPR019734">
    <property type="entry name" value="TPR_rpt"/>
</dbReference>
<dbReference type="InterPro" id="IPR008271">
    <property type="entry name" value="Ser/Thr_kinase_AS"/>
</dbReference>
<dbReference type="PANTHER" id="PTHR44858:SF1">
    <property type="entry name" value="UDP-N-ACETYLGLUCOSAMINE--PEPTIDE N-ACETYLGLUCOSAMINYLTRANSFERASE SPINDLY-RELATED"/>
    <property type="match status" value="1"/>
</dbReference>
<dbReference type="PROSITE" id="PS50011">
    <property type="entry name" value="PROTEIN_KINASE_DOM"/>
    <property type="match status" value="1"/>
</dbReference>
<dbReference type="PROSITE" id="PS00108">
    <property type="entry name" value="PROTEIN_KINASE_ST"/>
    <property type="match status" value="1"/>
</dbReference>
<evidence type="ECO:0000313" key="5">
    <source>
        <dbReference type="EMBL" id="HDD35816.1"/>
    </source>
</evidence>
<dbReference type="Gene3D" id="1.10.510.10">
    <property type="entry name" value="Transferase(Phosphotransferase) domain 1"/>
    <property type="match status" value="1"/>
</dbReference>
<organism evidence="5">
    <name type="scientific">Desulfofervidus auxilii</name>
    <dbReference type="NCBI Taxonomy" id="1621989"/>
    <lineage>
        <taxon>Bacteria</taxon>
        <taxon>Pseudomonadati</taxon>
        <taxon>Thermodesulfobacteriota</taxon>
        <taxon>Candidatus Desulfofervidia</taxon>
        <taxon>Candidatus Desulfofervidales</taxon>
        <taxon>Candidatus Desulfofervidaceae</taxon>
        <taxon>Candidatus Desulfofervidus</taxon>
    </lineage>
</organism>
<dbReference type="GO" id="GO:0005524">
    <property type="term" value="F:ATP binding"/>
    <property type="evidence" value="ECO:0007669"/>
    <property type="project" value="InterPro"/>
</dbReference>
<sequence length="514" mass="59720">MSPGQVIKTLGTGNSFNVQSCHKGGMGVVYIAERQKDKKLYALKTIRDDKIKDEIKRENFIKRFRWESQVWIVLGKHRNIVQAYWFDFTYNYEPLLVMEYVEEHPNYGNTLKDWLLNKSLDLKTILNFSIQALTGLIYAQKVIKEELNMPFVHRDLKPANLLITKDGTVKVTDFGLVKAFGILESGICGTPLYMPPEQWNGKEIEEKTDIYALGCVIYEMIERRPPWGLTKNEIRKRHFSKRPKPLEKVPIALNHIIIKCLEKDPHQRQSFSELREELQRLHKRLTGKRVNVKDYPEPLSSEELNQRGSGFDQLGFHKKAITCYNKAIAINPKDARFFLNRGNSYFCLFQYDKAIKNYHEAINLSPKLPEPYIALGNVYSKKGQYEEAIQNYNRAEEFNPEVAEIYLARGNACANLKQYERAIKDYKKAIDLNPDFAEAYMGLANVYVCLKDYKQAEKYYDTAIKKNPQYAQAYIALAKLYHLMGQDEKIDKYLKRATDIDPNIGEEYGHDSIS</sequence>
<dbReference type="InterPro" id="IPR000719">
    <property type="entry name" value="Prot_kinase_dom"/>
</dbReference>
<gene>
    <name evidence="5" type="ORF">ENF30_03335</name>
</gene>
<dbReference type="CDD" id="cd14014">
    <property type="entry name" value="STKc_PknB_like"/>
    <property type="match status" value="1"/>
</dbReference>
<dbReference type="InterPro" id="IPR011990">
    <property type="entry name" value="TPR-like_helical_dom_sf"/>
</dbReference>
<feature type="repeat" description="TPR" evidence="3">
    <location>
        <begin position="335"/>
        <end position="368"/>
    </location>
</feature>
<dbReference type="Pfam" id="PF00069">
    <property type="entry name" value="Pkinase"/>
    <property type="match status" value="1"/>
</dbReference>
<feature type="domain" description="Protein kinase" evidence="4">
    <location>
        <begin position="15"/>
        <end position="285"/>
    </location>
</feature>
<dbReference type="Proteomes" id="UP000885706">
    <property type="component" value="Unassembled WGS sequence"/>
</dbReference>
<dbReference type="PROSITE" id="PS50005">
    <property type="entry name" value="TPR"/>
    <property type="match status" value="6"/>
</dbReference>
<dbReference type="AlphaFoldDB" id="A0A7V0IAV3"/>
<dbReference type="Pfam" id="PF13424">
    <property type="entry name" value="TPR_12"/>
    <property type="match status" value="1"/>
</dbReference>
<dbReference type="SMART" id="SM00028">
    <property type="entry name" value="TPR"/>
    <property type="match status" value="6"/>
</dbReference>
<feature type="repeat" description="TPR" evidence="3">
    <location>
        <begin position="403"/>
        <end position="436"/>
    </location>
</feature>
<feature type="repeat" description="TPR" evidence="3">
    <location>
        <begin position="437"/>
        <end position="470"/>
    </location>
</feature>
<feature type="repeat" description="TPR" evidence="3">
    <location>
        <begin position="471"/>
        <end position="504"/>
    </location>
</feature>
<dbReference type="SUPFAM" id="SSF56112">
    <property type="entry name" value="Protein kinase-like (PK-like)"/>
    <property type="match status" value="1"/>
</dbReference>
<dbReference type="InterPro" id="IPR050498">
    <property type="entry name" value="Ycf3"/>
</dbReference>
<feature type="repeat" description="TPR" evidence="3">
    <location>
        <begin position="301"/>
        <end position="334"/>
    </location>
</feature>
<keyword evidence="2 3" id="KW-0802">TPR repeat</keyword>
<dbReference type="PANTHER" id="PTHR44858">
    <property type="entry name" value="TETRATRICOPEPTIDE REPEAT PROTEIN 6"/>
    <property type="match status" value="1"/>
</dbReference>